<dbReference type="PRINTS" id="PR00368">
    <property type="entry name" value="FADPNR"/>
</dbReference>
<comment type="caution">
    <text evidence="11">The sequence shown here is derived from an EMBL/GenBank/DDBJ whole genome shotgun (WGS) entry which is preliminary data.</text>
</comment>
<evidence type="ECO:0000256" key="6">
    <source>
        <dbReference type="ARBA" id="ARBA00022827"/>
    </source>
</evidence>
<evidence type="ECO:0000256" key="4">
    <source>
        <dbReference type="ARBA" id="ARBA00022490"/>
    </source>
</evidence>
<evidence type="ECO:0000256" key="5">
    <source>
        <dbReference type="ARBA" id="ARBA00022630"/>
    </source>
</evidence>
<comment type="similarity">
    <text evidence="3">Belongs to the FAD-dependent oxidoreductase family.</text>
</comment>
<keyword evidence="12" id="KW-1185">Reference proteome</keyword>
<reference evidence="11 12" key="1">
    <citation type="submission" date="2019-03" db="EMBL/GenBank/DDBJ databases">
        <title>Genomic Encyclopedia of Type Strains, Phase IV (KMG-IV): sequencing the most valuable type-strain genomes for metagenomic binning, comparative biology and taxonomic classification.</title>
        <authorList>
            <person name="Goeker M."/>
        </authorList>
    </citation>
    <scope>NUCLEOTIDE SEQUENCE [LARGE SCALE GENOMIC DNA]</scope>
    <source>
        <strain evidence="11 12">DSM 101688</strain>
    </source>
</reference>
<accession>A0A4R3J791</accession>
<comment type="cofactor">
    <cofactor evidence="1">
        <name>FAD</name>
        <dbReference type="ChEBI" id="CHEBI:57692"/>
    </cofactor>
</comment>
<evidence type="ECO:0000313" key="12">
    <source>
        <dbReference type="Proteomes" id="UP000295304"/>
    </source>
</evidence>
<dbReference type="Proteomes" id="UP000295304">
    <property type="component" value="Unassembled WGS sequence"/>
</dbReference>
<dbReference type="SUPFAM" id="SSF51905">
    <property type="entry name" value="FAD/NAD(P)-binding domain"/>
    <property type="match status" value="2"/>
</dbReference>
<evidence type="ECO:0000256" key="2">
    <source>
        <dbReference type="ARBA" id="ARBA00004496"/>
    </source>
</evidence>
<comment type="subcellular location">
    <subcellularLocation>
        <location evidence="2">Cytoplasm</location>
    </subcellularLocation>
</comment>
<organism evidence="11 12">
    <name type="scientific">Varunaivibrio sulfuroxidans</name>
    <dbReference type="NCBI Taxonomy" id="1773489"/>
    <lineage>
        <taxon>Bacteria</taxon>
        <taxon>Pseudomonadati</taxon>
        <taxon>Pseudomonadota</taxon>
        <taxon>Alphaproteobacteria</taxon>
        <taxon>Rhodospirillales</taxon>
        <taxon>Magnetovibrionaceae</taxon>
        <taxon>Varunaivibrio</taxon>
    </lineage>
</organism>
<dbReference type="Gene3D" id="3.30.390.120">
    <property type="match status" value="1"/>
</dbReference>
<evidence type="ECO:0000259" key="9">
    <source>
        <dbReference type="Pfam" id="PF07992"/>
    </source>
</evidence>
<evidence type="ECO:0000313" key="11">
    <source>
        <dbReference type="EMBL" id="TCS61287.1"/>
    </source>
</evidence>
<feature type="domain" description="FAD/NAD(P)-binding" evidence="9">
    <location>
        <begin position="12"/>
        <end position="289"/>
    </location>
</feature>
<dbReference type="InterPro" id="IPR041364">
    <property type="entry name" value="Rbx-bd"/>
</dbReference>
<keyword evidence="5" id="KW-0285">Flavoprotein</keyword>
<keyword evidence="8" id="KW-0520">NAD</keyword>
<dbReference type="Gene3D" id="3.50.50.60">
    <property type="entry name" value="FAD/NAD(P)-binding domain"/>
    <property type="match status" value="2"/>
</dbReference>
<dbReference type="PANTHER" id="PTHR43429">
    <property type="entry name" value="PYRIDINE NUCLEOTIDE-DISULFIDE OXIDOREDUCTASE DOMAIN-CONTAINING"/>
    <property type="match status" value="1"/>
</dbReference>
<dbReference type="PANTHER" id="PTHR43429:SF3">
    <property type="entry name" value="NITRITE REDUCTASE [NAD(P)H]"/>
    <property type="match status" value="1"/>
</dbReference>
<dbReference type="InterPro" id="IPR036188">
    <property type="entry name" value="FAD/NAD-bd_sf"/>
</dbReference>
<dbReference type="GO" id="GO:0005737">
    <property type="term" value="C:cytoplasm"/>
    <property type="evidence" value="ECO:0007669"/>
    <property type="project" value="UniProtKB-SubCell"/>
</dbReference>
<protein>
    <submittedName>
        <fullName evidence="11">Rubredoxin-NAD+ reductase</fullName>
    </submittedName>
</protein>
<keyword evidence="6" id="KW-0274">FAD</keyword>
<dbReference type="Pfam" id="PF07992">
    <property type="entry name" value="Pyr_redox_2"/>
    <property type="match status" value="1"/>
</dbReference>
<dbReference type="GO" id="GO:0016491">
    <property type="term" value="F:oxidoreductase activity"/>
    <property type="evidence" value="ECO:0007669"/>
    <property type="project" value="UniProtKB-KW"/>
</dbReference>
<sequence length="397" mass="42459">MSMQKNRKKEELVIVGSGMAGYTLIRELRKRDSKRPITLISADDGAMYSKPMLSNAFAQGKVPAQLVQKASIDAAQDLNVTIKAETRVEAIDRRAKTITLNRGNGRRERLSYATLVLAMGADPRTYRVEGDDAVPVMMVNDLGDYRRWRERIGKNSRILLIGAGLIGCEFANDLALGGHEITVLDPASWPLSRLVPQEMGALLGEALTEAGVNLHMENSAIRMEKGTGGNIAHLQDGRKVVFDHALSAIGLLPRTQLARDAGLDVATGISVDENLRTSDPHIYALGDCCETEAGVQPFVLPLMAQARALAKVLSGDDARLEMAAMPVTVKTPCLALVVCPPQPGAQGKWVLTERSGRDCAALFEGGGGVPLGFALSGSQTARRQALAKTMPALLGAG</sequence>
<dbReference type="EMBL" id="SLZW01000008">
    <property type="protein sequence ID" value="TCS61287.1"/>
    <property type="molecule type" value="Genomic_DNA"/>
</dbReference>
<evidence type="ECO:0000256" key="8">
    <source>
        <dbReference type="ARBA" id="ARBA00023027"/>
    </source>
</evidence>
<dbReference type="AlphaFoldDB" id="A0A4R3J791"/>
<proteinExistence type="inferred from homology"/>
<dbReference type="Pfam" id="PF18113">
    <property type="entry name" value="Rbx_binding"/>
    <property type="match status" value="1"/>
</dbReference>
<keyword evidence="7" id="KW-0560">Oxidoreductase</keyword>
<evidence type="ECO:0000256" key="7">
    <source>
        <dbReference type="ARBA" id="ARBA00023002"/>
    </source>
</evidence>
<dbReference type="PRINTS" id="PR00411">
    <property type="entry name" value="PNDRDTASEI"/>
</dbReference>
<evidence type="ECO:0000256" key="1">
    <source>
        <dbReference type="ARBA" id="ARBA00001974"/>
    </source>
</evidence>
<feature type="domain" description="Rubredoxin binding" evidence="10">
    <location>
        <begin position="322"/>
        <end position="390"/>
    </location>
</feature>
<dbReference type="InterPro" id="IPR023753">
    <property type="entry name" value="FAD/NAD-binding_dom"/>
</dbReference>
<evidence type="ECO:0000256" key="3">
    <source>
        <dbReference type="ARBA" id="ARBA00006442"/>
    </source>
</evidence>
<dbReference type="RefSeq" id="WP_243644803.1">
    <property type="nucleotide sequence ID" value="NZ_CP119676.1"/>
</dbReference>
<name>A0A4R3J791_9PROT</name>
<dbReference type="InterPro" id="IPR050260">
    <property type="entry name" value="FAD-bd_OxRdtase"/>
</dbReference>
<gene>
    <name evidence="11" type="ORF">EDD55_10887</name>
</gene>
<keyword evidence="4" id="KW-0963">Cytoplasm</keyword>
<evidence type="ECO:0000259" key="10">
    <source>
        <dbReference type="Pfam" id="PF18113"/>
    </source>
</evidence>